<comment type="similarity">
    <text evidence="1">Belongs to the peptidase S33 family.</text>
</comment>
<dbReference type="GO" id="GO:0016787">
    <property type="term" value="F:hydrolase activity"/>
    <property type="evidence" value="ECO:0007669"/>
    <property type="project" value="UniProtKB-KW"/>
</dbReference>
<keyword evidence="2" id="KW-0058">Aromatic hydrocarbons catabolism</keyword>
<evidence type="ECO:0000313" key="6">
    <source>
        <dbReference type="Proteomes" id="UP000730482"/>
    </source>
</evidence>
<reference evidence="5 6" key="1">
    <citation type="submission" date="2020-02" db="EMBL/GenBank/DDBJ databases">
        <title>Acidophilic actinobacteria isolated from forest soil.</title>
        <authorList>
            <person name="Golinska P."/>
        </authorList>
    </citation>
    <scope>NUCLEOTIDE SEQUENCE [LARGE SCALE GENOMIC DNA]</scope>
    <source>
        <strain evidence="5 6">NL8</strain>
    </source>
</reference>
<proteinExistence type="inferred from homology"/>
<dbReference type="Gene3D" id="3.40.50.1820">
    <property type="entry name" value="alpha/beta hydrolase"/>
    <property type="match status" value="1"/>
</dbReference>
<dbReference type="PIRSF" id="PIRSF001112">
    <property type="entry name" value="Epoxide_hydrolase"/>
    <property type="match status" value="1"/>
</dbReference>
<evidence type="ECO:0000256" key="2">
    <source>
        <dbReference type="ARBA" id="ARBA00022797"/>
    </source>
</evidence>
<dbReference type="PANTHER" id="PTHR21661">
    <property type="entry name" value="EPOXIDE HYDROLASE 1-RELATED"/>
    <property type="match status" value="1"/>
</dbReference>
<keyword evidence="6" id="KW-1185">Reference proteome</keyword>
<protein>
    <submittedName>
        <fullName evidence="5">Alpha/beta fold hydrolase</fullName>
    </submittedName>
</protein>
<dbReference type="RefSeq" id="WP_212018799.1">
    <property type="nucleotide sequence ID" value="NZ_JAAFYZ010000213.1"/>
</dbReference>
<dbReference type="Proteomes" id="UP000730482">
    <property type="component" value="Unassembled WGS sequence"/>
</dbReference>
<dbReference type="PRINTS" id="PR00412">
    <property type="entry name" value="EPOXHYDRLASE"/>
</dbReference>
<dbReference type="Pfam" id="PF06441">
    <property type="entry name" value="EHN"/>
    <property type="match status" value="1"/>
</dbReference>
<dbReference type="PANTHER" id="PTHR21661:SF35">
    <property type="entry name" value="EPOXIDE HYDROLASE"/>
    <property type="match status" value="1"/>
</dbReference>
<dbReference type="SUPFAM" id="SSF53474">
    <property type="entry name" value="alpha/beta-Hydrolases"/>
    <property type="match status" value="1"/>
</dbReference>
<feature type="domain" description="Epoxide hydrolase N-terminal" evidence="4">
    <location>
        <begin position="9"/>
        <end position="113"/>
    </location>
</feature>
<dbReference type="InterPro" id="IPR010497">
    <property type="entry name" value="Epoxide_hydro_N"/>
</dbReference>
<evidence type="ECO:0000256" key="1">
    <source>
        <dbReference type="ARBA" id="ARBA00010088"/>
    </source>
</evidence>
<organism evidence="5 6">
    <name type="scientific">Catenulispora pinistramenti</name>
    <dbReference type="NCBI Taxonomy" id="2705254"/>
    <lineage>
        <taxon>Bacteria</taxon>
        <taxon>Bacillati</taxon>
        <taxon>Actinomycetota</taxon>
        <taxon>Actinomycetes</taxon>
        <taxon>Catenulisporales</taxon>
        <taxon>Catenulisporaceae</taxon>
        <taxon>Catenulispora</taxon>
    </lineage>
</organism>
<dbReference type="EMBL" id="JAAFYZ010000213">
    <property type="protein sequence ID" value="MBS2552831.1"/>
    <property type="molecule type" value="Genomic_DNA"/>
</dbReference>
<dbReference type="InterPro" id="IPR000639">
    <property type="entry name" value="Epox_hydrolase-like"/>
</dbReference>
<evidence type="ECO:0000256" key="3">
    <source>
        <dbReference type="ARBA" id="ARBA00022801"/>
    </source>
</evidence>
<evidence type="ECO:0000313" key="5">
    <source>
        <dbReference type="EMBL" id="MBS2552831.1"/>
    </source>
</evidence>
<gene>
    <name evidence="5" type="ORF">KGQ19_38860</name>
</gene>
<dbReference type="InterPro" id="IPR029058">
    <property type="entry name" value="AB_hydrolase_fold"/>
</dbReference>
<comment type="caution">
    <text evidence="5">The sequence shown here is derived from an EMBL/GenBank/DDBJ whole genome shotgun (WGS) entry which is preliminary data.</text>
</comment>
<keyword evidence="3 5" id="KW-0378">Hydrolase</keyword>
<name>A0ABS5L3D2_9ACTN</name>
<sequence>MPTPDESLRPFRIETPESDLDDLRSRLDRTRWPDELPGVGWSYGVPRDYLQDLARYWRHEYDWRAAEARLNRWPQYLTTIDGTTVHFAHLRSPEPDATPLIITHGWPGSIAEFEHIAGPLTDPRAYGADPADAFHLVLPSIPGFGFSGPTRDPGWDHLRVARAFAELMRRLGYERYGAQGGDWGSAISRELGRLFPEQVFGVHLNLIPGAAASAEPTPEELAALSPAEQARTIASWERTEAWLREKQGYADLQSTRPQTLSYALTDSPVGQLAWIAEKFREWTDSRGRAGDEVEVEHEVEGTVRGTAGDVVDHGATAGDVIDRDHLLTNVMLYWLTGTAGSSARIYYERAHAPYWGSPPEPSRTPTGLACFPAENFIVLRHRAERSERLVRWTEFDRGGHFAAMEVPDLLVGDIRGFFRQLRRGEAGSVPTGL</sequence>
<evidence type="ECO:0000259" key="4">
    <source>
        <dbReference type="Pfam" id="PF06441"/>
    </source>
</evidence>
<accession>A0ABS5L3D2</accession>
<dbReference type="InterPro" id="IPR016292">
    <property type="entry name" value="Epoxide_hydrolase"/>
</dbReference>